<comment type="caution">
    <text evidence="1">The sequence shown here is derived from an EMBL/GenBank/DDBJ whole genome shotgun (WGS) entry which is preliminary data.</text>
</comment>
<dbReference type="EMBL" id="JARBHB010000004">
    <property type="protein sequence ID" value="KAJ8886060.1"/>
    <property type="molecule type" value="Genomic_DNA"/>
</dbReference>
<sequence length="127" mass="14211">MEEVNKKRDYSFNEPVLKKQTAGNQSFPVYREECGVDEQQVIVEFDPNQPSTFSAGQGVPLSSVTLEDLQGSTSFKTSPFDITPIPKIKKRTSNRGRKACSYMVITSTPYKAQLTEAKKAKEVKEAE</sequence>
<reference evidence="1 2" key="1">
    <citation type="submission" date="2023-02" db="EMBL/GenBank/DDBJ databases">
        <title>LHISI_Scaffold_Assembly.</title>
        <authorList>
            <person name="Stuart O.P."/>
            <person name="Cleave R."/>
            <person name="Magrath M.J.L."/>
            <person name="Mikheyev A.S."/>
        </authorList>
    </citation>
    <scope>NUCLEOTIDE SEQUENCE [LARGE SCALE GENOMIC DNA]</scope>
    <source>
        <strain evidence="1">Daus_M_001</strain>
        <tissue evidence="1">Leg muscle</tissue>
    </source>
</reference>
<accession>A0ABQ9HPF0</accession>
<evidence type="ECO:0000313" key="1">
    <source>
        <dbReference type="EMBL" id="KAJ8886060.1"/>
    </source>
</evidence>
<gene>
    <name evidence="1" type="ORF">PR048_012266</name>
</gene>
<organism evidence="1 2">
    <name type="scientific">Dryococelus australis</name>
    <dbReference type="NCBI Taxonomy" id="614101"/>
    <lineage>
        <taxon>Eukaryota</taxon>
        <taxon>Metazoa</taxon>
        <taxon>Ecdysozoa</taxon>
        <taxon>Arthropoda</taxon>
        <taxon>Hexapoda</taxon>
        <taxon>Insecta</taxon>
        <taxon>Pterygota</taxon>
        <taxon>Neoptera</taxon>
        <taxon>Polyneoptera</taxon>
        <taxon>Phasmatodea</taxon>
        <taxon>Verophasmatodea</taxon>
        <taxon>Anareolatae</taxon>
        <taxon>Phasmatidae</taxon>
        <taxon>Eurycanthinae</taxon>
        <taxon>Dryococelus</taxon>
    </lineage>
</organism>
<evidence type="ECO:0000313" key="2">
    <source>
        <dbReference type="Proteomes" id="UP001159363"/>
    </source>
</evidence>
<proteinExistence type="predicted"/>
<keyword evidence="2" id="KW-1185">Reference proteome</keyword>
<name>A0ABQ9HPF0_9NEOP</name>
<dbReference type="Proteomes" id="UP001159363">
    <property type="component" value="Chromosome X"/>
</dbReference>
<protein>
    <submittedName>
        <fullName evidence="1">Uncharacterized protein</fullName>
    </submittedName>
</protein>